<dbReference type="InterPro" id="IPR003599">
    <property type="entry name" value="Ig_sub"/>
</dbReference>
<dbReference type="STRING" id="7395.A0A1A9URJ7"/>
<evidence type="ECO:0008006" key="20">
    <source>
        <dbReference type="Google" id="ProtNLM"/>
    </source>
</evidence>
<dbReference type="PROSITE" id="PS51450">
    <property type="entry name" value="LRR"/>
    <property type="match status" value="1"/>
</dbReference>
<dbReference type="Gene3D" id="1.20.1070.10">
    <property type="entry name" value="Rhodopsin 7-helix transmembrane proteins"/>
    <property type="match status" value="1"/>
</dbReference>
<evidence type="ECO:0000256" key="15">
    <source>
        <dbReference type="SAM" id="SignalP"/>
    </source>
</evidence>
<feature type="transmembrane region" description="Helical" evidence="14">
    <location>
        <begin position="735"/>
        <end position="758"/>
    </location>
</feature>
<dbReference type="EnsemblMetazoa" id="GAUT013052-RA">
    <property type="protein sequence ID" value="GAUT013052-PA"/>
    <property type="gene ID" value="GAUT013052"/>
</dbReference>
<keyword evidence="4 14" id="KW-0812">Transmembrane</keyword>
<evidence type="ECO:0000256" key="7">
    <source>
        <dbReference type="ARBA" id="ARBA00022989"/>
    </source>
</evidence>
<dbReference type="PANTHER" id="PTHR45930">
    <property type="entry name" value="G-PROTEIN COUPLED RECEPTOR 124-LIKE PROTEIN"/>
    <property type="match status" value="1"/>
</dbReference>
<dbReference type="InterPro" id="IPR003591">
    <property type="entry name" value="Leu-rich_rpt_typical-subtyp"/>
</dbReference>
<dbReference type="Gene3D" id="2.60.40.10">
    <property type="entry name" value="Immunoglobulins"/>
    <property type="match status" value="1"/>
</dbReference>
<evidence type="ECO:0000256" key="1">
    <source>
        <dbReference type="ARBA" id="ARBA00004141"/>
    </source>
</evidence>
<feature type="compositionally biased region" description="Polar residues" evidence="13">
    <location>
        <begin position="1111"/>
        <end position="1123"/>
    </location>
</feature>
<dbReference type="SMART" id="SM00409">
    <property type="entry name" value="IG"/>
    <property type="match status" value="1"/>
</dbReference>
<keyword evidence="10" id="KW-1015">Disulfide bond</keyword>
<dbReference type="InterPro" id="IPR017981">
    <property type="entry name" value="GPCR_2-like_7TM"/>
</dbReference>
<organism evidence="18 19">
    <name type="scientific">Glossina austeni</name>
    <name type="common">Savannah tsetse fly</name>
    <dbReference type="NCBI Taxonomy" id="7395"/>
    <lineage>
        <taxon>Eukaryota</taxon>
        <taxon>Metazoa</taxon>
        <taxon>Ecdysozoa</taxon>
        <taxon>Arthropoda</taxon>
        <taxon>Hexapoda</taxon>
        <taxon>Insecta</taxon>
        <taxon>Pterygota</taxon>
        <taxon>Neoptera</taxon>
        <taxon>Endopterygota</taxon>
        <taxon>Diptera</taxon>
        <taxon>Brachycera</taxon>
        <taxon>Muscomorpha</taxon>
        <taxon>Hippoboscoidea</taxon>
        <taxon>Glossinidae</taxon>
        <taxon>Glossina</taxon>
    </lineage>
</organism>
<proteinExistence type="inferred from homology"/>
<dbReference type="InterPro" id="IPR032675">
    <property type="entry name" value="LRR_dom_sf"/>
</dbReference>
<evidence type="ECO:0000256" key="8">
    <source>
        <dbReference type="ARBA" id="ARBA00023040"/>
    </source>
</evidence>
<dbReference type="GO" id="GO:0004930">
    <property type="term" value="F:G protein-coupled receptor activity"/>
    <property type="evidence" value="ECO:0007669"/>
    <property type="project" value="UniProtKB-KW"/>
</dbReference>
<feature type="signal peptide" evidence="15">
    <location>
        <begin position="1"/>
        <end position="25"/>
    </location>
</feature>
<sequence length="1809" mass="202156">MVKYSKYAAVLWWSTLIIAWQLIDCKCPEKCICKNNTETTWSLRAKCGGTEERLTNFQLLDFEEDSANVVVLDLKKNGFASIDKDYFRNFTELKRLDLSSNFLKDINKNTFSEILSSVERLLLSNNTISHIFPGSFDSLTDLKQLDISNNPLVCNCDLIWLLGWSNSKLVRLLPPPKCESPEYFKGNQLKKLKVGFDLHCETPLQPLLELLPKQNQVVFEGDELLLKCRAPRVAFGGHRDSEDLPSRANVFWGWSDKILSQNSTEDINFRDPSKVFSDVHLESKHTPDSGILDSILRIATVRRNHTGTFDCTLRSPQANLSHAIAVIVIAKNTQYCQAVNVRSNKGNYHWPQTVRGQTVEQMCVEDSDTGVMATYHCDERGLWVNLNTEMCAFVSPITRLLEQFAKMNLTLNKANVLEIARSLHNFTHIPANLRRIRDPIDLEFLARTLVKYLDFITYQNELARLLLDIVSQLLLLPSQTFYEAQRSYQSGLKLLACVEKASIQTSMTSPTHDDMEFNNHLMTMPRSFFIDYFSISSESFTGISCVWLRSAASTVKDFSWGATSSSTFECSTANDTFPTFERYTDAAIQVPVSLLFKDKTEASVIQLMVAVFRNANLLPHLNGNGSIELTSAVIGAKIIDDENFSKIEELENNQITIILRVHPFHDDLGSPQPAWWDPERKEWKLDACQQLYMHRGLLMFSCKRLGYYGLLQRTAYLNDFASDDAGKRFHFSPTAIYVGAIALFLCLAVNIVTFLVFGRAIRINRQQRHTFINTWLALASLSITFSLGVFQTERRDICRLLGLLMHYLSLCVLLWLCVSLSTMYKRLSKHHRGVTESELPKEARLKKPVMGIYLVGWGIAMIICGISGAVNINEYAAYSFCFLHNASAMNAMLVPGGILLIFVCILFLTIYYQLTQRMGTLGIMQNHPQFSDNNTQATENIDMDWLDSNHSQTNRRSVTNNHVPSAANKKANMDRYTSLTLSNAVSSIVDDCERSNMAHLRAHFVFLVLFVTAWLSAVAFVMHTAEGDDLGHMYAVIFAISCCLLGLFMLLFYTLTRNDTRFQWSYSRCCFMMDGARTYADSSCNEAVAPLANSILAYKASYEGAATMATANNSGNSRSNSQCSKHRTGSIRSGGDGNAATQHLLANSATPLNITSPPIPIINNQHLNLSLTHDIPSAEIFYNPNQINVARKFFKKQKRLAKRNNFELQRQMDRPDCGVGGNATIPDNTSDVSSTNGSGHYYSRRHNAMTMKLLSSGVGKVNNTNINYKPEYNVSYKNHHQVSTVAVLDSDEIELNSTSPSDHTVRKRANILSMNIYTNIPETVEPQLEVHKVRGGGMSAGAAGGGGRSLKTLEEHQEEFEELESSSHEENVPLYENTKGSVKVNNLFSNSFVNSCVELMTSTSTPKKINTTPEHEPRSPLLLDHDDKEAMNSLGLPAAASTVTKPLFLREDECEKAEVEEEEEEEREPALQRNEIYVSNSLQITNQVQLVDDFPGVLIRCTQQKQSKSLNNLDDIFSNHRKVVPIANTNAQINEVCGSHSNILLPTPNGVWKKCPSLNEALSKSASEKHLSTCSSAASHKHLSPASEPRTEGNNGDIGLYHLTGACTRSVSPANESDLNYQNSEISIRSHGLYAPQADNDLTLIDDFRYQSSNASEAELGLNDFDDEFSVFGGHDFRSEHRDSSSRNLSINATSIDELYEAIKRGSPTLNSDNDLQLRCCGDNASSTSLFLNSDQLVVPKNMKTENENLSPQGNSSPSISSFLPCTSSTVTSIVTVSKSLRDNLIEDDSSQSSVISYIDPKVAKVTSS</sequence>
<evidence type="ECO:0000256" key="3">
    <source>
        <dbReference type="ARBA" id="ARBA00022614"/>
    </source>
</evidence>
<dbReference type="InterPro" id="IPR051963">
    <property type="entry name" value="Adhesion_GPCR_A"/>
</dbReference>
<evidence type="ECO:0000256" key="4">
    <source>
        <dbReference type="ARBA" id="ARBA00022692"/>
    </source>
</evidence>
<name>A0A1A9URJ7_GLOAU</name>
<evidence type="ECO:0000256" key="6">
    <source>
        <dbReference type="ARBA" id="ARBA00022737"/>
    </source>
</evidence>
<dbReference type="Pfam" id="PF13855">
    <property type="entry name" value="LRR_8"/>
    <property type="match status" value="1"/>
</dbReference>
<feature type="transmembrane region" description="Helical" evidence="14">
    <location>
        <begin position="770"/>
        <end position="792"/>
    </location>
</feature>
<dbReference type="SUPFAM" id="SSF52058">
    <property type="entry name" value="L domain-like"/>
    <property type="match status" value="1"/>
</dbReference>
<feature type="region of interest" description="Disordered" evidence="13">
    <location>
        <begin position="1111"/>
        <end position="1137"/>
    </location>
</feature>
<evidence type="ECO:0000256" key="12">
    <source>
        <dbReference type="ARBA" id="ARBA00023224"/>
    </source>
</evidence>
<dbReference type="InterPro" id="IPR058808">
    <property type="entry name" value="GAIN_ADGRA2/3"/>
</dbReference>
<dbReference type="Proteomes" id="UP000078200">
    <property type="component" value="Unassembled WGS sequence"/>
</dbReference>
<keyword evidence="19" id="KW-1185">Reference proteome</keyword>
<dbReference type="Gene3D" id="3.80.10.10">
    <property type="entry name" value="Ribonuclease Inhibitor"/>
    <property type="match status" value="1"/>
</dbReference>
<feature type="transmembrane region" description="Helical" evidence="14">
    <location>
        <begin position="1004"/>
        <end position="1022"/>
    </location>
</feature>
<dbReference type="GO" id="GO:0005886">
    <property type="term" value="C:plasma membrane"/>
    <property type="evidence" value="ECO:0007669"/>
    <property type="project" value="TreeGrafter"/>
</dbReference>
<dbReference type="GO" id="GO:0007166">
    <property type="term" value="P:cell surface receptor signaling pathway"/>
    <property type="evidence" value="ECO:0007669"/>
    <property type="project" value="InterPro"/>
</dbReference>
<evidence type="ECO:0000256" key="9">
    <source>
        <dbReference type="ARBA" id="ARBA00023136"/>
    </source>
</evidence>
<dbReference type="Pfam" id="PF26588">
    <property type="entry name" value="GAIN_ADGRA3"/>
    <property type="match status" value="1"/>
</dbReference>
<protein>
    <recommendedName>
        <fullName evidence="20">G-protein coupled receptors family 2 profile 2 domain-containing protein</fullName>
    </recommendedName>
</protein>
<keyword evidence="5 15" id="KW-0732">Signal</keyword>
<dbReference type="VEuPathDB" id="VectorBase:GAUT013052"/>
<dbReference type="InterPro" id="IPR036445">
    <property type="entry name" value="GPCR_2_extracell_dom_sf"/>
</dbReference>
<feature type="domain" description="G-protein coupled receptors family 2 profile 2" evidence="16">
    <location>
        <begin position="732"/>
        <end position="1057"/>
    </location>
</feature>
<dbReference type="SMART" id="SM00369">
    <property type="entry name" value="LRR_TYP"/>
    <property type="match status" value="2"/>
</dbReference>
<evidence type="ECO:0000259" key="17">
    <source>
        <dbReference type="PROSITE" id="PS50835"/>
    </source>
</evidence>
<keyword evidence="9 14" id="KW-0472">Membrane</keyword>
<dbReference type="InterPro" id="IPR001611">
    <property type="entry name" value="Leu-rich_rpt"/>
</dbReference>
<evidence type="ECO:0000256" key="10">
    <source>
        <dbReference type="ARBA" id="ARBA00023157"/>
    </source>
</evidence>
<evidence type="ECO:0000256" key="2">
    <source>
        <dbReference type="ARBA" id="ARBA00007343"/>
    </source>
</evidence>
<keyword evidence="12" id="KW-0807">Transducer</keyword>
<evidence type="ECO:0000256" key="13">
    <source>
        <dbReference type="SAM" id="MobiDB-lite"/>
    </source>
</evidence>
<evidence type="ECO:0000256" key="11">
    <source>
        <dbReference type="ARBA" id="ARBA00023170"/>
    </source>
</evidence>
<feature type="transmembrane region" description="Helical" evidence="14">
    <location>
        <begin position="1034"/>
        <end position="1055"/>
    </location>
</feature>
<dbReference type="PROSITE" id="PS50835">
    <property type="entry name" value="IG_LIKE"/>
    <property type="match status" value="1"/>
</dbReference>
<evidence type="ECO:0000259" key="16">
    <source>
        <dbReference type="PROSITE" id="PS50261"/>
    </source>
</evidence>
<keyword evidence="6" id="KW-0677">Repeat</keyword>
<evidence type="ECO:0000313" key="18">
    <source>
        <dbReference type="EnsemblMetazoa" id="GAUT013052-PA"/>
    </source>
</evidence>
<dbReference type="InterPro" id="IPR000832">
    <property type="entry name" value="GPCR_2_secretin-like"/>
</dbReference>
<feature type="domain" description="Ig-like" evidence="17">
    <location>
        <begin position="206"/>
        <end position="321"/>
    </location>
</feature>
<dbReference type="SUPFAM" id="SSF111418">
    <property type="entry name" value="Hormone receptor domain"/>
    <property type="match status" value="1"/>
</dbReference>
<dbReference type="InterPro" id="IPR007110">
    <property type="entry name" value="Ig-like_dom"/>
</dbReference>
<feature type="transmembrane region" description="Helical" evidence="14">
    <location>
        <begin position="892"/>
        <end position="914"/>
    </location>
</feature>
<keyword evidence="7 14" id="KW-1133">Transmembrane helix</keyword>
<dbReference type="SMART" id="SM00082">
    <property type="entry name" value="LRRCT"/>
    <property type="match status" value="1"/>
</dbReference>
<evidence type="ECO:0000256" key="14">
    <source>
        <dbReference type="SAM" id="Phobius"/>
    </source>
</evidence>
<dbReference type="InterPro" id="IPR000483">
    <property type="entry name" value="Cys-rich_flank_reg_C"/>
</dbReference>
<evidence type="ECO:0000256" key="5">
    <source>
        <dbReference type="ARBA" id="ARBA00022729"/>
    </source>
</evidence>
<comment type="subcellular location">
    <subcellularLocation>
        <location evidence="1">Membrane</location>
        <topology evidence="1">Multi-pass membrane protein</topology>
    </subcellularLocation>
</comment>
<dbReference type="InterPro" id="IPR013783">
    <property type="entry name" value="Ig-like_fold"/>
</dbReference>
<feature type="region of interest" description="Disordered" evidence="13">
    <location>
        <begin position="1577"/>
        <end position="1597"/>
    </location>
</feature>
<feature type="region of interest" description="Disordered" evidence="13">
    <location>
        <begin position="1212"/>
        <end position="1236"/>
    </location>
</feature>
<feature type="compositionally biased region" description="Polar residues" evidence="13">
    <location>
        <begin position="1225"/>
        <end position="1236"/>
    </location>
</feature>
<keyword evidence="11" id="KW-0675">Receptor</keyword>
<accession>A0A1A9URJ7</accession>
<reference evidence="18" key="1">
    <citation type="submission" date="2020-05" db="UniProtKB">
        <authorList>
            <consortium name="EnsemblMetazoa"/>
        </authorList>
    </citation>
    <scope>IDENTIFICATION</scope>
    <source>
        <strain evidence="18">TTRI</strain>
    </source>
</reference>
<keyword evidence="8" id="KW-0297">G-protein coupled receptor</keyword>
<feature type="transmembrane region" description="Helical" evidence="14">
    <location>
        <begin position="851"/>
        <end position="872"/>
    </location>
</feature>
<dbReference type="Pfam" id="PF00002">
    <property type="entry name" value="7tm_2"/>
    <property type="match status" value="1"/>
</dbReference>
<dbReference type="PANTHER" id="PTHR45930:SF4">
    <property type="entry name" value="ADHESION G PROTEIN-COUPLED RECEPTOR A3"/>
    <property type="match status" value="1"/>
</dbReference>
<keyword evidence="3" id="KW-0433">Leucine-rich repeat</keyword>
<feature type="chain" id="PRO_5008398742" description="G-protein coupled receptors family 2 profile 2 domain-containing protein" evidence="15">
    <location>
        <begin position="26"/>
        <end position="1809"/>
    </location>
</feature>
<dbReference type="PROSITE" id="PS50261">
    <property type="entry name" value="G_PROTEIN_RECEP_F2_4"/>
    <property type="match status" value="1"/>
</dbReference>
<evidence type="ECO:0000313" key="19">
    <source>
        <dbReference type="Proteomes" id="UP000078200"/>
    </source>
</evidence>
<comment type="similarity">
    <text evidence="2">Belongs to the G-protein coupled receptor 2 family. Adhesion G-protein coupled receptor (ADGR) subfamily.</text>
</comment>
<feature type="transmembrane region" description="Helical" evidence="14">
    <location>
        <begin position="804"/>
        <end position="824"/>
    </location>
</feature>